<gene>
    <name evidence="2" type="ORF">g.18557</name>
</gene>
<protein>
    <submittedName>
        <fullName evidence="2">Uncharacterized protein</fullName>
    </submittedName>
</protein>
<feature type="region of interest" description="Disordered" evidence="1">
    <location>
        <begin position="119"/>
        <end position="162"/>
    </location>
</feature>
<evidence type="ECO:0000313" key="2">
    <source>
        <dbReference type="EMBL" id="JAT38059.1"/>
    </source>
</evidence>
<feature type="compositionally biased region" description="Basic residues" evidence="1">
    <location>
        <begin position="143"/>
        <end position="152"/>
    </location>
</feature>
<name>A0A1B6MQ92_9HEMI</name>
<dbReference type="EMBL" id="GEBQ01001918">
    <property type="protein sequence ID" value="JAT38059.1"/>
    <property type="molecule type" value="Transcribed_RNA"/>
</dbReference>
<organism evidence="2">
    <name type="scientific">Graphocephala atropunctata</name>
    <dbReference type="NCBI Taxonomy" id="36148"/>
    <lineage>
        <taxon>Eukaryota</taxon>
        <taxon>Metazoa</taxon>
        <taxon>Ecdysozoa</taxon>
        <taxon>Arthropoda</taxon>
        <taxon>Hexapoda</taxon>
        <taxon>Insecta</taxon>
        <taxon>Pterygota</taxon>
        <taxon>Neoptera</taxon>
        <taxon>Paraneoptera</taxon>
        <taxon>Hemiptera</taxon>
        <taxon>Auchenorrhyncha</taxon>
        <taxon>Membracoidea</taxon>
        <taxon>Cicadellidae</taxon>
        <taxon>Cicadellinae</taxon>
        <taxon>Cicadellini</taxon>
        <taxon>Graphocephala</taxon>
    </lineage>
</organism>
<feature type="compositionally biased region" description="Basic and acidic residues" evidence="1">
    <location>
        <begin position="119"/>
        <end position="128"/>
    </location>
</feature>
<accession>A0A1B6MQ92</accession>
<feature type="region of interest" description="Disordered" evidence="1">
    <location>
        <begin position="337"/>
        <end position="358"/>
    </location>
</feature>
<dbReference type="AlphaFoldDB" id="A0A1B6MQ92"/>
<proteinExistence type="predicted"/>
<sequence>QVSPILTCETKKGQGKCGGEFTDHLTKVIGSWLNLKQYLYNGPNIEMETVKNVLPDLFQSKQCYFMTKHNVTQSHGRNKRRNVYVIDLDRLNERFRLSTTEKETLKTILSRLKCKGKDVIPNKKETRRNATKKTSANIVPMPSKHKKGKRGSQPKTREKKKDLNELRLLSTTTVCSECQREKYRKKYNETTRNGLTKSVKFSQEKILKTLIDLDPKSFGDANLLGQGCSSPCSLSGIFGEKQNININNIEFKYLNPTYLVQYNGSRNDSEENPERQRERLFSNLALGAHLGHKRITVHESRTHSEYHDNTTMHYDDPEETHVVGLGQGTAEMIKERKSMLRPSGEQSSSVSDPGMQYPRFPMERRFEIDDDDDNSVDFRQMMQQREDQDFNQVSQFREDQHERLSSDKKYSTCTKLKIFLRKCLCMSTGGKAEGGLERNGVSRRRLKNPKLREKSYNYRPNLTRMTEEEFQKSGVEGRHVNFANK</sequence>
<reference evidence="2" key="1">
    <citation type="submission" date="2015-11" db="EMBL/GenBank/DDBJ databases">
        <title>De novo transcriptome assembly of four potential Pierce s Disease insect vectors from Arizona vineyards.</title>
        <authorList>
            <person name="Tassone E.E."/>
        </authorList>
    </citation>
    <scope>NUCLEOTIDE SEQUENCE</scope>
</reference>
<feature type="non-terminal residue" evidence="2">
    <location>
        <position position="1"/>
    </location>
</feature>
<evidence type="ECO:0000256" key="1">
    <source>
        <dbReference type="SAM" id="MobiDB-lite"/>
    </source>
</evidence>